<keyword evidence="4" id="KW-1185">Reference proteome</keyword>
<dbReference type="HAMAP" id="MF_00338">
    <property type="entry name" value="UPF0145"/>
    <property type="match status" value="1"/>
</dbReference>
<organism evidence="3 4">
    <name type="scientific">Corynebacterium choanae</name>
    <dbReference type="NCBI Taxonomy" id="1862358"/>
    <lineage>
        <taxon>Bacteria</taxon>
        <taxon>Bacillati</taxon>
        <taxon>Actinomycetota</taxon>
        <taxon>Actinomycetes</taxon>
        <taxon>Mycobacteriales</taxon>
        <taxon>Corynebacteriaceae</taxon>
        <taxon>Corynebacterium</taxon>
    </lineage>
</organism>
<dbReference type="PANTHER" id="PTHR34068:SF1">
    <property type="entry name" value="UPF0145 PROTEIN YBJQ"/>
    <property type="match status" value="1"/>
</dbReference>
<dbReference type="OrthoDB" id="9796448at2"/>
<proteinExistence type="inferred from homology"/>
<dbReference type="RefSeq" id="WP_123930311.1">
    <property type="nucleotide sequence ID" value="NZ_CP033896.1"/>
</dbReference>
<sequence>MIVTTTNSVEGYSIDGYLQIVAGETVVGMNAIKDFAAGFRDVLGGRSASYEQELVNARQQATGEMMQRAAALGAHAVVGVQVDYLTLGSSNTMVMVSVTGTAVTLREAAA</sequence>
<dbReference type="Pfam" id="PF01906">
    <property type="entry name" value="YbjQ_1"/>
    <property type="match status" value="1"/>
</dbReference>
<dbReference type="InterPro" id="IPR035439">
    <property type="entry name" value="UPF0145_dom_sf"/>
</dbReference>
<dbReference type="EMBL" id="CP033896">
    <property type="protein sequence ID" value="AZA14664.1"/>
    <property type="molecule type" value="Genomic_DNA"/>
</dbReference>
<accession>A0A3G6JEV0</accession>
<evidence type="ECO:0000313" key="4">
    <source>
        <dbReference type="Proteomes" id="UP000269019"/>
    </source>
</evidence>
<dbReference type="Gene3D" id="3.30.110.70">
    <property type="entry name" value="Hypothetical protein apc22750. Chain B"/>
    <property type="match status" value="1"/>
</dbReference>
<dbReference type="AlphaFoldDB" id="A0A3G6JEV0"/>
<dbReference type="Proteomes" id="UP000269019">
    <property type="component" value="Chromosome"/>
</dbReference>
<gene>
    <name evidence="3" type="ORF">CCHOA_11465</name>
</gene>
<protein>
    <recommendedName>
        <fullName evidence="2">UPF0145 protein CCHOA_11465</fullName>
    </recommendedName>
</protein>
<evidence type="ECO:0000256" key="2">
    <source>
        <dbReference type="HAMAP-Rule" id="MF_00338"/>
    </source>
</evidence>
<dbReference type="KEGG" id="ccho:CCHOA_11465"/>
<evidence type="ECO:0000313" key="3">
    <source>
        <dbReference type="EMBL" id="AZA14664.1"/>
    </source>
</evidence>
<dbReference type="SUPFAM" id="SSF117782">
    <property type="entry name" value="YbjQ-like"/>
    <property type="match status" value="1"/>
</dbReference>
<name>A0A3G6JEV0_9CORY</name>
<evidence type="ECO:0000256" key="1">
    <source>
        <dbReference type="ARBA" id="ARBA00010751"/>
    </source>
</evidence>
<dbReference type="PANTHER" id="PTHR34068">
    <property type="entry name" value="UPF0145 PROTEIN YBJQ"/>
    <property type="match status" value="1"/>
</dbReference>
<dbReference type="InterPro" id="IPR002765">
    <property type="entry name" value="UPF0145_YbjQ-like"/>
</dbReference>
<comment type="similarity">
    <text evidence="1 2">Belongs to the UPF0145 family.</text>
</comment>
<reference evidence="3 4" key="1">
    <citation type="submission" date="2018-11" db="EMBL/GenBank/DDBJ databases">
        <authorList>
            <person name="Kleinhagauer T."/>
            <person name="Glaeser S.P."/>
            <person name="Spergser J."/>
            <person name="Ruckert C."/>
            <person name="Kaempfer P."/>
            <person name="Busse H.-J."/>
        </authorList>
    </citation>
    <scope>NUCLEOTIDE SEQUENCE [LARGE SCALE GENOMIC DNA]</scope>
    <source>
        <strain evidence="3 4">200CH</strain>
    </source>
</reference>